<reference evidence="1 2" key="1">
    <citation type="submission" date="2019-12" db="EMBL/GenBank/DDBJ databases">
        <title>Chromosome-level assembly of the Caenorhabditis remanei genome.</title>
        <authorList>
            <person name="Teterina A.A."/>
            <person name="Willis J.H."/>
            <person name="Phillips P.C."/>
        </authorList>
    </citation>
    <scope>NUCLEOTIDE SEQUENCE [LARGE SCALE GENOMIC DNA]</scope>
    <source>
        <strain evidence="1 2">PX506</strain>
        <tissue evidence="1">Whole organism</tissue>
    </source>
</reference>
<proteinExistence type="predicted"/>
<sequence length="252" mass="29471">MPVVSKDADCETLLAIIHQKFPNARTDCVECYPQNLVFKDLKASLKLKHIGLRAVSPCLNERGTFEFGKPLFTYHFVCFHGEGDELEAYAVHCAPNPFVVRKVEHINNNCPGRYELKKNFWNDCKNSDPFDFRKSYFIPQPDHEPTPKEKGFLELAVDDYNVLCEDDPFMLGRLQFMAEKFIKKQFEDLMKEFHETRNEYHLARADFYRKLKVEVMTDEDVMLAAAAHSNYFQPKLIERKLRLEYAEKIGSL</sequence>
<gene>
    <name evidence="1" type="ORF">GCK72_024572</name>
</gene>
<dbReference type="RefSeq" id="XP_003118105.2">
    <property type="nucleotide sequence ID" value="XM_003118057.2"/>
</dbReference>
<dbReference type="AlphaFoldDB" id="A0A6A5G098"/>
<accession>A0A6A5G098</accession>
<dbReference type="EMBL" id="WUAV01000006">
    <property type="protein sequence ID" value="KAF1748105.1"/>
    <property type="molecule type" value="Genomic_DNA"/>
</dbReference>
<dbReference type="Proteomes" id="UP000483820">
    <property type="component" value="Chromosome X"/>
</dbReference>
<comment type="caution">
    <text evidence="1">The sequence shown here is derived from an EMBL/GenBank/DDBJ whole genome shotgun (WGS) entry which is preliminary data.</text>
</comment>
<dbReference type="KEGG" id="crq:GCK72_024572"/>
<dbReference type="GeneID" id="9821994"/>
<dbReference type="CTD" id="9821994"/>
<protein>
    <submittedName>
        <fullName evidence="1">Uncharacterized protein</fullName>
    </submittedName>
</protein>
<organism evidence="1 2">
    <name type="scientific">Caenorhabditis remanei</name>
    <name type="common">Caenorhabditis vulgaris</name>
    <dbReference type="NCBI Taxonomy" id="31234"/>
    <lineage>
        <taxon>Eukaryota</taxon>
        <taxon>Metazoa</taxon>
        <taxon>Ecdysozoa</taxon>
        <taxon>Nematoda</taxon>
        <taxon>Chromadorea</taxon>
        <taxon>Rhabditida</taxon>
        <taxon>Rhabditina</taxon>
        <taxon>Rhabditomorpha</taxon>
        <taxon>Rhabditoidea</taxon>
        <taxon>Rhabditidae</taxon>
        <taxon>Peloderinae</taxon>
        <taxon>Caenorhabditis</taxon>
    </lineage>
</organism>
<name>A0A6A5G098_CAERE</name>
<evidence type="ECO:0000313" key="1">
    <source>
        <dbReference type="EMBL" id="KAF1748105.1"/>
    </source>
</evidence>
<evidence type="ECO:0000313" key="2">
    <source>
        <dbReference type="Proteomes" id="UP000483820"/>
    </source>
</evidence>